<feature type="transmembrane region" description="Helical" evidence="2">
    <location>
        <begin position="84"/>
        <end position="105"/>
    </location>
</feature>
<keyword evidence="2" id="KW-0472">Membrane</keyword>
<protein>
    <submittedName>
        <fullName evidence="5">Zinc-ribbon domain-containing protein</fullName>
    </submittedName>
</protein>
<feature type="compositionally biased region" description="Basic and acidic residues" evidence="1">
    <location>
        <begin position="39"/>
        <end position="62"/>
    </location>
</feature>
<dbReference type="EMBL" id="WJBC01000008">
    <property type="protein sequence ID" value="MBC3804227.1"/>
    <property type="molecule type" value="Genomic_DNA"/>
</dbReference>
<sequence>MRKERIAVNKLKFCPKCGTKLDPSERFCGECGYDIEKHDHADSGNPEHLRAEESHEAVHDTVPEPIPVSQQQDKKTGKSQQTAIIVLAVALGAIVIIGGLVFWWFSRGSALFNNAMSSETAQTKETQVTLGLPSYSLNEGSYTAEQKVVINKPDGEGIQVYFTIDGSEPTDQSSRYENPITLQSNTTLKSIAIDQNGNKSGIKTATYNITIQPPATSEAKLESTTATEASEESEWEKFGTYISGTWKITYAGRDYYYQFKNGILKIADAPEGTTDAGEYIEFTYSYDITPGNEGTVGIVYAEGTPLAIDCKPLGDNAIYINGYFATYSTSSFPFND</sequence>
<evidence type="ECO:0000256" key="1">
    <source>
        <dbReference type="SAM" id="MobiDB-lite"/>
    </source>
</evidence>
<organism evidence="5 6">
    <name type="scientific">Acetobacterium fimetarium</name>
    <dbReference type="NCBI Taxonomy" id="52691"/>
    <lineage>
        <taxon>Bacteria</taxon>
        <taxon>Bacillati</taxon>
        <taxon>Bacillota</taxon>
        <taxon>Clostridia</taxon>
        <taxon>Eubacteriales</taxon>
        <taxon>Eubacteriaceae</taxon>
        <taxon>Acetobacterium</taxon>
    </lineage>
</organism>
<feature type="domain" description="Zinc-ribbon" evidence="3">
    <location>
        <begin position="13"/>
        <end position="34"/>
    </location>
</feature>
<accession>A0ABR6WUF4</accession>
<proteinExistence type="predicted"/>
<keyword evidence="6" id="KW-1185">Reference proteome</keyword>
<comment type="caution">
    <text evidence="5">The sequence shown here is derived from an EMBL/GenBank/DDBJ whole genome shotgun (WGS) entry which is preliminary data.</text>
</comment>
<dbReference type="Pfam" id="PF13290">
    <property type="entry name" value="CHB_HEX_C_1"/>
    <property type="match status" value="1"/>
</dbReference>
<name>A0ABR6WUF4_9FIRM</name>
<evidence type="ECO:0000259" key="3">
    <source>
        <dbReference type="Pfam" id="PF13240"/>
    </source>
</evidence>
<evidence type="ECO:0000313" key="6">
    <source>
        <dbReference type="Proteomes" id="UP000603234"/>
    </source>
</evidence>
<feature type="region of interest" description="Disordered" evidence="1">
    <location>
        <begin position="39"/>
        <end position="75"/>
    </location>
</feature>
<dbReference type="Proteomes" id="UP000603234">
    <property type="component" value="Unassembled WGS sequence"/>
</dbReference>
<keyword evidence="2" id="KW-1133">Transmembrane helix</keyword>
<evidence type="ECO:0000259" key="4">
    <source>
        <dbReference type="Pfam" id="PF13290"/>
    </source>
</evidence>
<evidence type="ECO:0000256" key="2">
    <source>
        <dbReference type="SAM" id="Phobius"/>
    </source>
</evidence>
<dbReference type="InterPro" id="IPR026870">
    <property type="entry name" value="Zinc_ribbon_dom"/>
</dbReference>
<keyword evidence="2" id="KW-0812">Transmembrane</keyword>
<dbReference type="Pfam" id="PF13240">
    <property type="entry name" value="Zn_Ribbon_1"/>
    <property type="match status" value="1"/>
</dbReference>
<reference evidence="5 6" key="1">
    <citation type="journal article" date="2020" name="mSystems">
        <title>Defining Genomic and Predicted Metabolic Features of the Acetobacterium Genus.</title>
        <authorList>
            <person name="Ross D.E."/>
            <person name="Marshall C.W."/>
            <person name="Gulliver D."/>
            <person name="May H.D."/>
            <person name="Norman R.S."/>
        </authorList>
    </citation>
    <scope>NUCLEOTIDE SEQUENCE [LARGE SCALE GENOMIC DNA]</scope>
    <source>
        <strain evidence="5 6">DSM 8238</strain>
    </source>
</reference>
<gene>
    <name evidence="5" type="ORF">GH808_07240</name>
</gene>
<evidence type="ECO:0000313" key="5">
    <source>
        <dbReference type="EMBL" id="MBC3804227.1"/>
    </source>
</evidence>
<dbReference type="InterPro" id="IPR059177">
    <property type="entry name" value="GH29D-like_dom"/>
</dbReference>
<feature type="domain" description="GH29D-like beta-sandwich" evidence="4">
    <location>
        <begin position="138"/>
        <end position="204"/>
    </location>
</feature>